<keyword evidence="10" id="KW-1185">Reference proteome</keyword>
<comment type="caution">
    <text evidence="9">The sequence shown here is derived from an EMBL/GenBank/DDBJ whole genome shotgun (WGS) entry which is preliminary data.</text>
</comment>
<feature type="transmembrane region" description="Helical" evidence="7">
    <location>
        <begin position="291"/>
        <end position="312"/>
    </location>
</feature>
<evidence type="ECO:0000313" key="10">
    <source>
        <dbReference type="Proteomes" id="UP000604046"/>
    </source>
</evidence>
<feature type="compositionally biased region" description="Low complexity" evidence="6">
    <location>
        <begin position="15"/>
        <end position="26"/>
    </location>
</feature>
<dbReference type="OrthoDB" id="434519at2759"/>
<feature type="coiled-coil region" evidence="5">
    <location>
        <begin position="682"/>
        <end position="709"/>
    </location>
</feature>
<dbReference type="Gene3D" id="1.10.287.70">
    <property type="match status" value="1"/>
</dbReference>
<dbReference type="Pfam" id="PF00520">
    <property type="entry name" value="Ion_trans"/>
    <property type="match status" value="1"/>
</dbReference>
<keyword evidence="2 7" id="KW-0812">Transmembrane</keyword>
<evidence type="ECO:0000259" key="8">
    <source>
        <dbReference type="Pfam" id="PF00520"/>
    </source>
</evidence>
<evidence type="ECO:0000313" key="9">
    <source>
        <dbReference type="EMBL" id="CAE7546767.1"/>
    </source>
</evidence>
<dbReference type="GO" id="GO:0070509">
    <property type="term" value="P:calcium ion import"/>
    <property type="evidence" value="ECO:0007669"/>
    <property type="project" value="TreeGrafter"/>
</dbReference>
<keyword evidence="5" id="KW-0175">Coiled coil</keyword>
<dbReference type="Gene3D" id="1.20.120.350">
    <property type="entry name" value="Voltage-gated potassium channels. Chain C"/>
    <property type="match status" value="1"/>
</dbReference>
<evidence type="ECO:0000256" key="6">
    <source>
        <dbReference type="SAM" id="MobiDB-lite"/>
    </source>
</evidence>
<feature type="region of interest" description="Disordered" evidence="6">
    <location>
        <begin position="1"/>
        <end position="77"/>
    </location>
</feature>
<sequence length="768" mass="85193">MFEAAGAHQFDDLPKPSTSIPSTSRPSPRHSRGSENSNGRTGVNGASHKKQKEEKEDVSQKHLEHAKTVESEWSQNGMEMDAVRTEISHPLKSGLQHLSEEEARAIRHRLRLRLGALTAKKLVSGKSLHDACSSLGLTRYTIEDMNELVNLLADYIGLTFDSVEIPTGRRISESSNMFGFRESAMNSLGKPVWQWPRMGGGRDSLHRSASLTPFADMPARCHLNVVPAQPLMDLFLAQEGDVHRKVLGPRMLKQFQAMKEILLAGDTNRLVAELTFVRINDLAAPPEPMNLLLCLEPLVAIVIIANGVMIGFQTDPQWKDWPHWIAVEAAFACFLILEIVLRMYLQGGRTFFSGNELMWNMFDLFLGLTGVTDVIIQIVSDSNGDVFGTSLLRFCRLIRLVRIVKVFRLKAMKDLRLMVKGLIAGVKTLVMAFTLLFTVLYVISGFATMTLGQSLSDSDDIAVRSLAKFFNTIPSSMFTAFRCATGECTDDEGQPLQSILASEFGVSFIFSYVASYMLVSMGIFNVILAVYVDITMKAAKENDAVTIEQHSKESIRIARITRELLKKFAGAFRMYQDMEDASDKWQDISNRKSDVMFTDGDVHEGIAITKELFLIVIQDRRVQDLMDELDLPPDRANLFEIIDADSSGTLHITELVHGLLKIRGDINKSDVVAGLLATKACYDKVSELKEEHESSLSAVRNELAVLRSELLAARSSCASTCVVTVTPDDGLVQGQCPHPPCCSKPTLLLTEVPLKPQLIHECDDSPGP</sequence>
<gene>
    <name evidence="9" type="primary">Catsper1</name>
    <name evidence="9" type="ORF">SNAT2548_LOCUS30684</name>
</gene>
<feature type="transmembrane region" description="Helical" evidence="7">
    <location>
        <begin position="324"/>
        <end position="345"/>
    </location>
</feature>
<dbReference type="Proteomes" id="UP000604046">
    <property type="component" value="Unassembled WGS sequence"/>
</dbReference>
<keyword evidence="4 7" id="KW-0472">Membrane</keyword>
<dbReference type="InterPro" id="IPR043203">
    <property type="entry name" value="VGCC_Ca_Na"/>
</dbReference>
<evidence type="ECO:0000256" key="4">
    <source>
        <dbReference type="ARBA" id="ARBA00023136"/>
    </source>
</evidence>
<feature type="domain" description="Ion transport" evidence="8">
    <location>
        <begin position="298"/>
        <end position="537"/>
    </location>
</feature>
<dbReference type="AlphaFoldDB" id="A0A812U1B0"/>
<name>A0A812U1B0_9DINO</name>
<evidence type="ECO:0000256" key="3">
    <source>
        <dbReference type="ARBA" id="ARBA00022989"/>
    </source>
</evidence>
<feature type="transmembrane region" description="Helical" evidence="7">
    <location>
        <begin position="509"/>
        <end position="532"/>
    </location>
</feature>
<protein>
    <submittedName>
        <fullName evidence="9">Catsper1 protein</fullName>
    </submittedName>
</protein>
<feature type="transmembrane region" description="Helical" evidence="7">
    <location>
        <begin position="428"/>
        <end position="449"/>
    </location>
</feature>
<dbReference type="SUPFAM" id="SSF81324">
    <property type="entry name" value="Voltage-gated potassium channels"/>
    <property type="match status" value="1"/>
</dbReference>
<dbReference type="InterPro" id="IPR005821">
    <property type="entry name" value="Ion_trans_dom"/>
</dbReference>
<feature type="compositionally biased region" description="Basic and acidic residues" evidence="6">
    <location>
        <begin position="51"/>
        <end position="70"/>
    </location>
</feature>
<evidence type="ECO:0000256" key="7">
    <source>
        <dbReference type="SAM" id="Phobius"/>
    </source>
</evidence>
<evidence type="ECO:0000256" key="1">
    <source>
        <dbReference type="ARBA" id="ARBA00004141"/>
    </source>
</evidence>
<keyword evidence="3 7" id="KW-1133">Transmembrane helix</keyword>
<dbReference type="GO" id="GO:0001518">
    <property type="term" value="C:voltage-gated sodium channel complex"/>
    <property type="evidence" value="ECO:0007669"/>
    <property type="project" value="TreeGrafter"/>
</dbReference>
<evidence type="ECO:0000256" key="2">
    <source>
        <dbReference type="ARBA" id="ARBA00022692"/>
    </source>
</evidence>
<dbReference type="InterPro" id="IPR027359">
    <property type="entry name" value="Volt_channel_dom_sf"/>
</dbReference>
<dbReference type="PANTHER" id="PTHR10037:SF293">
    <property type="entry name" value="EF-HAND DOMAIN-CONTAINING PROTEIN"/>
    <property type="match status" value="1"/>
</dbReference>
<dbReference type="PANTHER" id="PTHR10037">
    <property type="entry name" value="VOLTAGE-GATED CATION CHANNEL CALCIUM AND SODIUM"/>
    <property type="match status" value="1"/>
</dbReference>
<dbReference type="GO" id="GO:0008332">
    <property type="term" value="F:low voltage-gated calcium channel activity"/>
    <property type="evidence" value="ECO:0007669"/>
    <property type="project" value="TreeGrafter"/>
</dbReference>
<proteinExistence type="predicted"/>
<organism evidence="9 10">
    <name type="scientific">Symbiodinium natans</name>
    <dbReference type="NCBI Taxonomy" id="878477"/>
    <lineage>
        <taxon>Eukaryota</taxon>
        <taxon>Sar</taxon>
        <taxon>Alveolata</taxon>
        <taxon>Dinophyceae</taxon>
        <taxon>Suessiales</taxon>
        <taxon>Symbiodiniaceae</taxon>
        <taxon>Symbiodinium</taxon>
    </lineage>
</organism>
<reference evidence="9" key="1">
    <citation type="submission" date="2021-02" db="EMBL/GenBank/DDBJ databases">
        <authorList>
            <person name="Dougan E. K."/>
            <person name="Rhodes N."/>
            <person name="Thang M."/>
            <person name="Chan C."/>
        </authorList>
    </citation>
    <scope>NUCLEOTIDE SEQUENCE</scope>
</reference>
<dbReference type="GO" id="GO:0086010">
    <property type="term" value="P:membrane depolarization during action potential"/>
    <property type="evidence" value="ECO:0007669"/>
    <property type="project" value="TreeGrafter"/>
</dbReference>
<accession>A0A812U1B0</accession>
<evidence type="ECO:0000256" key="5">
    <source>
        <dbReference type="SAM" id="Coils"/>
    </source>
</evidence>
<comment type="subcellular location">
    <subcellularLocation>
        <location evidence="1">Membrane</location>
        <topology evidence="1">Multi-pass membrane protein</topology>
    </subcellularLocation>
</comment>
<dbReference type="EMBL" id="CAJNDS010002618">
    <property type="protein sequence ID" value="CAE7546767.1"/>
    <property type="molecule type" value="Genomic_DNA"/>
</dbReference>
<dbReference type="GO" id="GO:0005248">
    <property type="term" value="F:voltage-gated sodium channel activity"/>
    <property type="evidence" value="ECO:0007669"/>
    <property type="project" value="TreeGrafter"/>
</dbReference>